<dbReference type="GO" id="GO:0019867">
    <property type="term" value="C:outer membrane"/>
    <property type="evidence" value="ECO:0007669"/>
    <property type="project" value="InterPro"/>
</dbReference>
<feature type="region of interest" description="Disordered" evidence="2">
    <location>
        <begin position="98"/>
        <end position="166"/>
    </location>
</feature>
<dbReference type="AlphaFoldDB" id="A0A1I1WI10"/>
<dbReference type="PANTHER" id="PTHR37456:SF6">
    <property type="entry name" value="COLLAGEN ALPHA-1(XXIII) CHAIN-LIKE ISOFORM X2"/>
    <property type="match status" value="1"/>
</dbReference>
<dbReference type="CDD" id="cd12820">
    <property type="entry name" value="LbR_YadA-like"/>
    <property type="match status" value="1"/>
</dbReference>
<keyword evidence="6" id="KW-1185">Reference proteome</keyword>
<dbReference type="PANTHER" id="PTHR37456">
    <property type="entry name" value="SI:CH211-266K2.1"/>
    <property type="match status" value="1"/>
</dbReference>
<dbReference type="InterPro" id="IPR011049">
    <property type="entry name" value="Serralysin-like_metalloprot_C"/>
</dbReference>
<dbReference type="Pfam" id="PF13884">
    <property type="entry name" value="Peptidase_S74"/>
    <property type="match status" value="1"/>
</dbReference>
<dbReference type="InterPro" id="IPR030392">
    <property type="entry name" value="S74_ICA"/>
</dbReference>
<dbReference type="STRING" id="32040.SAMN04489710_10956"/>
<dbReference type="EMBL" id="FOMQ01000009">
    <property type="protein sequence ID" value="SFD93073.1"/>
    <property type="molecule type" value="Genomic_DNA"/>
</dbReference>
<feature type="compositionally biased region" description="Low complexity" evidence="2">
    <location>
        <begin position="98"/>
        <end position="164"/>
    </location>
</feature>
<protein>
    <submittedName>
        <fullName evidence="5">Head domain of trimeric autotransporter adhesin</fullName>
    </submittedName>
</protein>
<sequence>MAEPHASRVTPMKPSSSLWTVAALIGMPAMAADISLTPPQGGGVLINSAANTPALRVGPTGVQLPGLPATPATFQRVVCHDPAGFVGGCDPAAVAGPQGPTGAAGATGATGPRGETGATGPAGATGVTGAAGPTGPTGSVGVTGPAGATGTTGPQGTAGATGSTGLRGPAGLAWRGTWSAASTYAASDAVEYLGSSYVAVSAAVAAGSTPGQTADWSLVAARGAAGSGAVVGLSPGSTQTSAVLPLVNIASSNAIGTGTAALVNIAADSGNQALLRLSDDGAFTVGGTSGNGTTPASGAGVRMMWVPSKSALRAGRVDSFGATYWDDANIGDASAAFGWNSRALGPYSFAAGQGTTAQGNSSVALGNSGTAQAERSFTFNGTASGVGAVAIGSGAQATGDDALALGPSSIAGGLASVAIGPVIANGSFGVAIGLQNKAAGNFSVAIGKNATATHQGSVVLGDGCAGFSTDDVRSTANNQFVARGCGGIRFYTSQNLSSGVEVAPGGGSWSALSDRNKKENFADVDPVAVLEKVAALPIQTWNYKTQDTAIRHLGPTAQDFRAAFGLGENDTTINTVDADGAALVAIQGLHTLVKEQRDAIVEQRLMIEQLRAEIERLKQR</sequence>
<dbReference type="Gene3D" id="2.150.10.10">
    <property type="entry name" value="Serralysin-like metalloprotease, C-terminal"/>
    <property type="match status" value="2"/>
</dbReference>
<evidence type="ECO:0000256" key="1">
    <source>
        <dbReference type="SAM" id="Coils"/>
    </source>
</evidence>
<dbReference type="InterPro" id="IPR008160">
    <property type="entry name" value="Collagen"/>
</dbReference>
<feature type="signal peptide" evidence="3">
    <location>
        <begin position="1"/>
        <end position="31"/>
    </location>
</feature>
<reference evidence="6" key="1">
    <citation type="submission" date="2016-10" db="EMBL/GenBank/DDBJ databases">
        <authorList>
            <person name="Varghese N."/>
            <person name="Submissions S."/>
        </authorList>
    </citation>
    <scope>NUCLEOTIDE SEQUENCE [LARGE SCALE GENOMIC DNA]</scope>
    <source>
        <strain evidence="6">DSM 7481</strain>
    </source>
</reference>
<feature type="coiled-coil region" evidence="1">
    <location>
        <begin position="593"/>
        <end position="620"/>
    </location>
</feature>
<organism evidence="5 6">
    <name type="scientific">Paracidovorax konjaci</name>
    <dbReference type="NCBI Taxonomy" id="32040"/>
    <lineage>
        <taxon>Bacteria</taxon>
        <taxon>Pseudomonadati</taxon>
        <taxon>Pseudomonadota</taxon>
        <taxon>Betaproteobacteria</taxon>
        <taxon>Burkholderiales</taxon>
        <taxon>Comamonadaceae</taxon>
        <taxon>Paracidovorax</taxon>
    </lineage>
</organism>
<dbReference type="Proteomes" id="UP000199517">
    <property type="component" value="Unassembled WGS sequence"/>
</dbReference>
<gene>
    <name evidence="5" type="ORF">SAMN04489710_10956</name>
</gene>
<evidence type="ECO:0000259" key="4">
    <source>
        <dbReference type="PROSITE" id="PS51688"/>
    </source>
</evidence>
<keyword evidence="1" id="KW-0175">Coiled coil</keyword>
<evidence type="ECO:0000313" key="5">
    <source>
        <dbReference type="EMBL" id="SFD93073.1"/>
    </source>
</evidence>
<dbReference type="InterPro" id="IPR050938">
    <property type="entry name" value="Collagen_Structural_Proteins"/>
</dbReference>
<evidence type="ECO:0000256" key="2">
    <source>
        <dbReference type="SAM" id="MobiDB-lite"/>
    </source>
</evidence>
<proteinExistence type="predicted"/>
<dbReference type="PROSITE" id="PS51688">
    <property type="entry name" value="ICA"/>
    <property type="match status" value="1"/>
</dbReference>
<evidence type="ECO:0000256" key="3">
    <source>
        <dbReference type="SAM" id="SignalP"/>
    </source>
</evidence>
<name>A0A1I1WI10_9BURK</name>
<dbReference type="InterPro" id="IPR008640">
    <property type="entry name" value="Adhesin_Head_dom"/>
</dbReference>
<dbReference type="Pfam" id="PF01391">
    <property type="entry name" value="Collagen"/>
    <property type="match status" value="1"/>
</dbReference>
<dbReference type="Pfam" id="PF05658">
    <property type="entry name" value="YadA_head"/>
    <property type="match status" value="3"/>
</dbReference>
<accession>A0A1I1WI10</accession>
<dbReference type="SUPFAM" id="SSF101967">
    <property type="entry name" value="Adhesin YadA, collagen-binding domain"/>
    <property type="match status" value="1"/>
</dbReference>
<feature type="domain" description="Peptidase S74" evidence="4">
    <location>
        <begin position="513"/>
        <end position="620"/>
    </location>
</feature>
<feature type="chain" id="PRO_5011772989" evidence="3">
    <location>
        <begin position="32"/>
        <end position="620"/>
    </location>
</feature>
<keyword evidence="3" id="KW-0732">Signal</keyword>
<evidence type="ECO:0000313" key="6">
    <source>
        <dbReference type="Proteomes" id="UP000199517"/>
    </source>
</evidence>